<dbReference type="RefSeq" id="WP_007081953.1">
    <property type="nucleotide sequence ID" value="NZ_AJXU01000044.1"/>
</dbReference>
<dbReference type="eggNOG" id="ENOG502Z84A">
    <property type="taxonomic scope" value="Bacteria"/>
</dbReference>
<feature type="domain" description="Beta-ketoacyl synthase-like N-terminal" evidence="1">
    <location>
        <begin position="22"/>
        <end position="242"/>
    </location>
</feature>
<evidence type="ECO:0000259" key="1">
    <source>
        <dbReference type="Pfam" id="PF13723"/>
    </source>
</evidence>
<dbReference type="SUPFAM" id="SSF53901">
    <property type="entry name" value="Thiolase-like"/>
    <property type="match status" value="1"/>
</dbReference>
<dbReference type="GO" id="GO:0016746">
    <property type="term" value="F:acyltransferase activity"/>
    <property type="evidence" value="ECO:0007669"/>
    <property type="project" value="InterPro"/>
</dbReference>
<dbReference type="Pfam" id="PF13723">
    <property type="entry name" value="Ketoacyl-synt_2"/>
    <property type="match status" value="1"/>
</dbReference>
<protein>
    <recommendedName>
        <fullName evidence="1">Beta-ketoacyl synthase-like N-terminal domain-containing protein</fullName>
    </recommendedName>
</protein>
<dbReference type="STRING" id="1163408.UU9_11600"/>
<dbReference type="EMBL" id="AJXU01000044">
    <property type="protein sequence ID" value="EIL88886.1"/>
    <property type="molecule type" value="Genomic_DNA"/>
</dbReference>
<dbReference type="Proteomes" id="UP000004210">
    <property type="component" value="Unassembled WGS sequence"/>
</dbReference>
<dbReference type="InterPro" id="IPR016039">
    <property type="entry name" value="Thiolase-like"/>
</dbReference>
<dbReference type="OrthoDB" id="9798676at2"/>
<reference evidence="2 3" key="1">
    <citation type="journal article" date="2012" name="J. Bacteriol.">
        <title>Genome sequences for six rhodanobacter strains, isolated from soils and the terrestrial subsurface, with variable denitrification capabilities.</title>
        <authorList>
            <person name="Kostka J.E."/>
            <person name="Green S.J."/>
            <person name="Rishishwar L."/>
            <person name="Prakash O."/>
            <person name="Katz L.S."/>
            <person name="Marino-Ramirez L."/>
            <person name="Jordan I.K."/>
            <person name="Munk C."/>
            <person name="Ivanova N."/>
            <person name="Mikhailova N."/>
            <person name="Watson D.B."/>
            <person name="Brown S.D."/>
            <person name="Palumbo A.V."/>
            <person name="Brooks S.C."/>
        </authorList>
    </citation>
    <scope>NUCLEOTIDE SEQUENCE [LARGE SCALE GENOMIC DNA]</scope>
    <source>
        <strain evidence="3">Jip2T</strain>
    </source>
</reference>
<gene>
    <name evidence="2" type="ORF">UU9_11600</name>
</gene>
<keyword evidence="3" id="KW-1185">Reference proteome</keyword>
<dbReference type="InterPro" id="IPR014030">
    <property type="entry name" value="Ketoacyl_synth_N"/>
</dbReference>
<name>I4VNU5_9GAMM</name>
<dbReference type="PATRIC" id="fig|1163408.3.peg.2371"/>
<organism evidence="2 3">
    <name type="scientific">Rhodanobacter fulvus Jip2</name>
    <dbReference type="NCBI Taxonomy" id="1163408"/>
    <lineage>
        <taxon>Bacteria</taxon>
        <taxon>Pseudomonadati</taxon>
        <taxon>Pseudomonadota</taxon>
        <taxon>Gammaproteobacteria</taxon>
        <taxon>Lysobacterales</taxon>
        <taxon>Rhodanobacteraceae</taxon>
        <taxon>Rhodanobacter</taxon>
    </lineage>
</organism>
<proteinExistence type="predicted"/>
<sequence length="244" mass="27186">MIAFRVEEWRAWAPGVATEQEWQAWARSPCVLPDHQQQPECLSLPPMQRRRLSRLARMTMEVASPLCGDDEQLPFVFASRHGETTRTFNLLGDVAGEQPLSPTHFGLSVHNAIAGQWSLLRGQRGESVAIAGEADTFEHAMLEASTLLAAGASSVLAVIAEEVPPDAYNGWITDVPFSYAVALRLGRADAATPGTIWQLDLDRQDGDTPPCPWPHALDFLRALQTSTPTLQHAWKKRRWQWQRT</sequence>
<evidence type="ECO:0000313" key="3">
    <source>
        <dbReference type="Proteomes" id="UP000004210"/>
    </source>
</evidence>
<accession>I4VNU5</accession>
<comment type="caution">
    <text evidence="2">The sequence shown here is derived from an EMBL/GenBank/DDBJ whole genome shotgun (WGS) entry which is preliminary data.</text>
</comment>
<dbReference type="AlphaFoldDB" id="I4VNU5"/>
<evidence type="ECO:0000313" key="2">
    <source>
        <dbReference type="EMBL" id="EIL88886.1"/>
    </source>
</evidence>